<name>A0ABN6L2R3_9PROT</name>
<dbReference type="PANTHER" id="PTHR12919:SF20">
    <property type="entry name" value="SMALL RIBOSOMAL SUBUNIT PROTEIN BS16M"/>
    <property type="match status" value="1"/>
</dbReference>
<evidence type="ECO:0000256" key="3">
    <source>
        <dbReference type="HAMAP-Rule" id="MF_00385"/>
    </source>
</evidence>
<dbReference type="EMBL" id="AP025225">
    <property type="protein sequence ID" value="BDB96193.1"/>
    <property type="molecule type" value="Genomic_DNA"/>
</dbReference>
<dbReference type="HAMAP" id="MF_00385">
    <property type="entry name" value="Ribosomal_bS16"/>
    <property type="match status" value="1"/>
</dbReference>
<reference evidence="5" key="1">
    <citation type="submission" date="2021-10" db="EMBL/GenBank/DDBJ databases">
        <title>Genome Sequence of The Candidatus Hydrogeosomobacter endosymbioticus, an Intracellular Bacterial Symbiont of the Anaerobic Ciliate GW7.</title>
        <authorList>
            <person name="Shiohama Y."/>
            <person name="Shinzato N."/>
        </authorList>
    </citation>
    <scope>NUCLEOTIDE SEQUENCE [LARGE SCALE GENOMIC DNA]</scope>
    <source>
        <strain evidence="5">200920</strain>
    </source>
</reference>
<protein>
    <recommendedName>
        <fullName evidence="3">Small ribosomal subunit protein bS16</fullName>
    </recommendedName>
</protein>
<sequence>MGQLVENFGCLMALKLRLARRGTTNRPFYWIVVADARSPRDGKFKENIGTYNPLLDKDSCDKVVLNEERARYWLARGAQPTDRVRLFLANIGALPKHAIKVTPKKSAPKKRALERAASAKVSA</sequence>
<gene>
    <name evidence="3 5" type="primary">rpsP</name>
    <name evidence="5" type="ORF">HYD_3260</name>
</gene>
<evidence type="ECO:0000313" key="6">
    <source>
        <dbReference type="Proteomes" id="UP001320209"/>
    </source>
</evidence>
<dbReference type="InterPro" id="IPR000307">
    <property type="entry name" value="Ribosomal_bS16"/>
</dbReference>
<dbReference type="PANTHER" id="PTHR12919">
    <property type="entry name" value="30S RIBOSOMAL PROTEIN S16"/>
    <property type="match status" value="1"/>
</dbReference>
<evidence type="ECO:0000256" key="2">
    <source>
        <dbReference type="ARBA" id="ARBA00023274"/>
    </source>
</evidence>
<feature type="compositionally biased region" description="Basic residues" evidence="4">
    <location>
        <begin position="103"/>
        <end position="112"/>
    </location>
</feature>
<dbReference type="SUPFAM" id="SSF54565">
    <property type="entry name" value="Ribosomal protein S16"/>
    <property type="match status" value="1"/>
</dbReference>
<proteinExistence type="inferred from homology"/>
<comment type="similarity">
    <text evidence="3">Belongs to the bacterial ribosomal protein bS16 family.</text>
</comment>
<evidence type="ECO:0000256" key="4">
    <source>
        <dbReference type="SAM" id="MobiDB-lite"/>
    </source>
</evidence>
<dbReference type="Pfam" id="PF00886">
    <property type="entry name" value="Ribosomal_S16"/>
    <property type="match status" value="1"/>
</dbReference>
<organism evidence="5 6">
    <name type="scientific">Candidatus Hydrogenosomobacter endosymbioticus</name>
    <dbReference type="NCBI Taxonomy" id="2558174"/>
    <lineage>
        <taxon>Bacteria</taxon>
        <taxon>Pseudomonadati</taxon>
        <taxon>Pseudomonadota</taxon>
        <taxon>Alphaproteobacteria</taxon>
        <taxon>Holosporales</taxon>
        <taxon>Holosporaceae</taxon>
        <taxon>Candidatus Hydrogenosomobacter</taxon>
    </lineage>
</organism>
<dbReference type="Gene3D" id="3.30.1320.10">
    <property type="match status" value="1"/>
</dbReference>
<dbReference type="Proteomes" id="UP001320209">
    <property type="component" value="Chromosome"/>
</dbReference>
<keyword evidence="6" id="KW-1185">Reference proteome</keyword>
<keyword evidence="2 3" id="KW-0687">Ribonucleoprotein</keyword>
<dbReference type="InterPro" id="IPR023803">
    <property type="entry name" value="Ribosomal_bS16_dom_sf"/>
</dbReference>
<dbReference type="NCBIfam" id="TIGR00002">
    <property type="entry name" value="S16"/>
    <property type="match status" value="1"/>
</dbReference>
<evidence type="ECO:0000313" key="5">
    <source>
        <dbReference type="EMBL" id="BDB96193.1"/>
    </source>
</evidence>
<dbReference type="GO" id="GO:0005840">
    <property type="term" value="C:ribosome"/>
    <property type="evidence" value="ECO:0007669"/>
    <property type="project" value="UniProtKB-KW"/>
</dbReference>
<evidence type="ECO:0000256" key="1">
    <source>
        <dbReference type="ARBA" id="ARBA00022980"/>
    </source>
</evidence>
<feature type="region of interest" description="Disordered" evidence="4">
    <location>
        <begin position="103"/>
        <end position="123"/>
    </location>
</feature>
<keyword evidence="1 3" id="KW-0689">Ribosomal protein</keyword>
<accession>A0ABN6L2R3</accession>